<dbReference type="AlphaFoldDB" id="A0A6A4HQN6"/>
<feature type="compositionally biased region" description="Basic and acidic residues" evidence="5">
    <location>
        <begin position="507"/>
        <end position="530"/>
    </location>
</feature>
<evidence type="ECO:0000256" key="1">
    <source>
        <dbReference type="ARBA" id="ARBA00022723"/>
    </source>
</evidence>
<feature type="compositionally biased region" description="Basic and acidic residues" evidence="5">
    <location>
        <begin position="540"/>
        <end position="557"/>
    </location>
</feature>
<feature type="zinc finger region" description="C3H1-type" evidence="4">
    <location>
        <begin position="299"/>
        <end position="327"/>
    </location>
</feature>
<evidence type="ECO:0000259" key="6">
    <source>
        <dbReference type="PROSITE" id="PS50103"/>
    </source>
</evidence>
<evidence type="ECO:0000313" key="7">
    <source>
        <dbReference type="EMBL" id="KAE9400021.1"/>
    </source>
</evidence>
<dbReference type="Proteomes" id="UP000799118">
    <property type="component" value="Unassembled WGS sequence"/>
</dbReference>
<feature type="compositionally biased region" description="Basic and acidic residues" evidence="5">
    <location>
        <begin position="567"/>
        <end position="587"/>
    </location>
</feature>
<reference evidence="7" key="1">
    <citation type="journal article" date="2019" name="Environ. Microbiol.">
        <title>Fungal ecological strategies reflected in gene transcription - a case study of two litter decomposers.</title>
        <authorList>
            <person name="Barbi F."/>
            <person name="Kohler A."/>
            <person name="Barry K."/>
            <person name="Baskaran P."/>
            <person name="Daum C."/>
            <person name="Fauchery L."/>
            <person name="Ihrmark K."/>
            <person name="Kuo A."/>
            <person name="LaButti K."/>
            <person name="Lipzen A."/>
            <person name="Morin E."/>
            <person name="Grigoriev I.V."/>
            <person name="Henrissat B."/>
            <person name="Lindahl B."/>
            <person name="Martin F."/>
        </authorList>
    </citation>
    <scope>NUCLEOTIDE SEQUENCE</scope>
    <source>
        <strain evidence="7">JB14</strain>
    </source>
</reference>
<dbReference type="InterPro" id="IPR000571">
    <property type="entry name" value="Znf_CCCH"/>
</dbReference>
<feature type="region of interest" description="Disordered" evidence="5">
    <location>
        <begin position="381"/>
        <end position="406"/>
    </location>
</feature>
<evidence type="ECO:0000256" key="3">
    <source>
        <dbReference type="ARBA" id="ARBA00022833"/>
    </source>
</evidence>
<dbReference type="GO" id="GO:0008270">
    <property type="term" value="F:zinc ion binding"/>
    <property type="evidence" value="ECO:0007669"/>
    <property type="project" value="UniProtKB-KW"/>
</dbReference>
<organism evidence="7 8">
    <name type="scientific">Gymnopus androsaceus JB14</name>
    <dbReference type="NCBI Taxonomy" id="1447944"/>
    <lineage>
        <taxon>Eukaryota</taxon>
        <taxon>Fungi</taxon>
        <taxon>Dikarya</taxon>
        <taxon>Basidiomycota</taxon>
        <taxon>Agaricomycotina</taxon>
        <taxon>Agaricomycetes</taxon>
        <taxon>Agaricomycetidae</taxon>
        <taxon>Agaricales</taxon>
        <taxon>Marasmiineae</taxon>
        <taxon>Omphalotaceae</taxon>
        <taxon>Gymnopus</taxon>
    </lineage>
</organism>
<accession>A0A6A4HQN6</accession>
<dbReference type="InterPro" id="IPR036855">
    <property type="entry name" value="Znf_CCCH_sf"/>
</dbReference>
<gene>
    <name evidence="7" type="ORF">BT96DRAFT_673927</name>
</gene>
<feature type="region of interest" description="Disordered" evidence="5">
    <location>
        <begin position="419"/>
        <end position="597"/>
    </location>
</feature>
<dbReference type="EMBL" id="ML769462">
    <property type="protein sequence ID" value="KAE9400021.1"/>
    <property type="molecule type" value="Genomic_DNA"/>
</dbReference>
<feature type="compositionally biased region" description="Low complexity" evidence="5">
    <location>
        <begin position="102"/>
        <end position="121"/>
    </location>
</feature>
<feature type="compositionally biased region" description="Polar residues" evidence="5">
    <location>
        <begin position="493"/>
        <end position="506"/>
    </location>
</feature>
<evidence type="ECO:0000256" key="2">
    <source>
        <dbReference type="ARBA" id="ARBA00022771"/>
    </source>
</evidence>
<evidence type="ECO:0000256" key="5">
    <source>
        <dbReference type="SAM" id="MobiDB-lite"/>
    </source>
</evidence>
<keyword evidence="2 4" id="KW-0863">Zinc-finger</keyword>
<keyword evidence="3 4" id="KW-0862">Zinc</keyword>
<feature type="domain" description="C3H1-type" evidence="6">
    <location>
        <begin position="299"/>
        <end position="327"/>
    </location>
</feature>
<feature type="region of interest" description="Disordered" evidence="5">
    <location>
        <begin position="333"/>
        <end position="359"/>
    </location>
</feature>
<sequence>MFQHTLTGAEPCPISNFMQVLSPRPVQKRFGLRVSSRSGSVSDFQLRFALNRNVGPSRVSPCPGSANSLGYLYRLPSIDQTLTSDIATDTQLSPLESFNMLPMRSMPTSPRASPRPASSASLHVRARTSDVSVSEVSSNLDGAGDAQETAGHESQTADNLKTDVISSPDASMNAENATSDVGQDASTYHGKWEMMDDIIRSQDASANSINKTEESRTDELPSASISFSPSPIGFPPPFVTYAPQYYGPNLYALASQYMPNYYAPNPYHAYALPALSMPVRTCPRTPSSQSQASSFTPVSSDAALCQQHTTYGYCPIGTACRFRHYLTDKEFQQLSSNRQSTRTPANTQQDSVLQKKESTWKTKTACRNRDGCSDLHTFVPSSQTVTIDQESEPSEESSPKLVHDYGWGASDTTKWDVVEESKETTDNSGWGTTAPDWGAAADGKNNDKGWGDTSGTTSDWAADDLKAKGWGDTSGTTSDWTADGLKAKGWGDTNLTKSTPLASWSKSKYENNRGSGKRNDGGRRPKDVVPKSKATHLSNRPRETHDVDARHERDTPPHQRGGRNRKTGWESERTRNLENERKRDWRPSVKAPSSPRAIVEAISADTSRWL</sequence>
<evidence type="ECO:0000256" key="4">
    <source>
        <dbReference type="PROSITE-ProRule" id="PRU00723"/>
    </source>
</evidence>
<protein>
    <recommendedName>
        <fullName evidence="6">C3H1-type domain-containing protein</fullName>
    </recommendedName>
</protein>
<feature type="region of interest" description="Disordered" evidence="5">
    <location>
        <begin position="97"/>
        <end position="185"/>
    </location>
</feature>
<feature type="compositionally biased region" description="Polar residues" evidence="5">
    <location>
        <begin position="333"/>
        <end position="352"/>
    </location>
</feature>
<feature type="compositionally biased region" description="Polar residues" evidence="5">
    <location>
        <begin position="152"/>
        <end position="185"/>
    </location>
</feature>
<evidence type="ECO:0000313" key="8">
    <source>
        <dbReference type="Proteomes" id="UP000799118"/>
    </source>
</evidence>
<proteinExistence type="predicted"/>
<dbReference type="Gene3D" id="6.10.250.3220">
    <property type="match status" value="1"/>
</dbReference>
<keyword evidence="1 4" id="KW-0479">Metal-binding</keyword>
<dbReference type="PROSITE" id="PS50103">
    <property type="entry name" value="ZF_C3H1"/>
    <property type="match status" value="1"/>
</dbReference>
<dbReference type="SUPFAM" id="SSF90229">
    <property type="entry name" value="CCCH zinc finger"/>
    <property type="match status" value="1"/>
</dbReference>
<name>A0A6A4HQN6_9AGAR</name>
<keyword evidence="8" id="KW-1185">Reference proteome</keyword>
<feature type="compositionally biased region" description="Polar residues" evidence="5">
    <location>
        <begin position="129"/>
        <end position="140"/>
    </location>
</feature>